<keyword evidence="12" id="KW-1185">Reference proteome</keyword>
<evidence type="ECO:0000256" key="7">
    <source>
        <dbReference type="ARBA" id="ARBA00022989"/>
    </source>
</evidence>
<dbReference type="GO" id="GO:0016255">
    <property type="term" value="P:attachment of GPI anchor to protein"/>
    <property type="evidence" value="ECO:0007669"/>
    <property type="project" value="InterPro"/>
</dbReference>
<evidence type="ECO:0000256" key="3">
    <source>
        <dbReference type="ARBA" id="ARBA00005316"/>
    </source>
</evidence>
<dbReference type="PANTHER" id="PTHR21072">
    <property type="entry name" value="GPI TRANSAMIDASE COMPONENT PIG-S"/>
    <property type="match status" value="1"/>
</dbReference>
<dbReference type="GO" id="GO:0006506">
    <property type="term" value="P:GPI anchor biosynthetic process"/>
    <property type="evidence" value="ECO:0007669"/>
    <property type="project" value="UniProtKB-UniPathway"/>
</dbReference>
<comment type="similarity">
    <text evidence="3">Belongs to the PIGS family.</text>
</comment>
<evidence type="ECO:0000313" key="11">
    <source>
        <dbReference type="EMBL" id="KAF9607719.1"/>
    </source>
</evidence>
<keyword evidence="8 10" id="KW-0472">Membrane</keyword>
<keyword evidence="7 10" id="KW-1133">Transmembrane helix</keyword>
<comment type="subcellular location">
    <subcellularLocation>
        <location evidence="1">Endoplasmic reticulum membrane</location>
        <topology evidence="1">Multi-pass membrane protein</topology>
    </subcellularLocation>
</comment>
<keyword evidence="5 10" id="KW-0812">Transmembrane</keyword>
<protein>
    <recommendedName>
        <fullName evidence="13">GPI transamidase component PIG-S</fullName>
    </recommendedName>
</protein>
<dbReference type="Proteomes" id="UP000631114">
    <property type="component" value="Unassembled WGS sequence"/>
</dbReference>
<organism evidence="11 12">
    <name type="scientific">Coptis chinensis</name>
    <dbReference type="NCBI Taxonomy" id="261450"/>
    <lineage>
        <taxon>Eukaryota</taxon>
        <taxon>Viridiplantae</taxon>
        <taxon>Streptophyta</taxon>
        <taxon>Embryophyta</taxon>
        <taxon>Tracheophyta</taxon>
        <taxon>Spermatophyta</taxon>
        <taxon>Magnoliopsida</taxon>
        <taxon>Ranunculales</taxon>
        <taxon>Ranunculaceae</taxon>
        <taxon>Coptidoideae</taxon>
        <taxon>Coptis</taxon>
    </lineage>
</organism>
<dbReference type="AlphaFoldDB" id="A0A835LYD9"/>
<evidence type="ECO:0000313" key="12">
    <source>
        <dbReference type="Proteomes" id="UP000631114"/>
    </source>
</evidence>
<accession>A0A835LYD9</accession>
<dbReference type="EMBL" id="JADFTS010000005">
    <property type="protein sequence ID" value="KAF9607719.1"/>
    <property type="molecule type" value="Genomic_DNA"/>
</dbReference>
<feature type="transmembrane region" description="Helical" evidence="10">
    <location>
        <begin position="27"/>
        <end position="45"/>
    </location>
</feature>
<dbReference type="InterPro" id="IPR019540">
    <property type="entry name" value="PtdIno-glycan_biosynth_class_S"/>
</dbReference>
<dbReference type="Pfam" id="PF10510">
    <property type="entry name" value="PIG-S"/>
    <property type="match status" value="1"/>
</dbReference>
<evidence type="ECO:0000256" key="5">
    <source>
        <dbReference type="ARBA" id="ARBA00022692"/>
    </source>
</evidence>
<dbReference type="OrthoDB" id="28748at2759"/>
<comment type="caution">
    <text evidence="11">The sequence shown here is derived from an EMBL/GenBank/DDBJ whole genome shotgun (WGS) entry which is preliminary data.</text>
</comment>
<dbReference type="UniPathway" id="UPA00196"/>
<reference evidence="11 12" key="1">
    <citation type="submission" date="2020-10" db="EMBL/GenBank/DDBJ databases">
        <title>The Coptis chinensis genome and diversification of protoberbering-type alkaloids.</title>
        <authorList>
            <person name="Wang B."/>
            <person name="Shu S."/>
            <person name="Song C."/>
            <person name="Liu Y."/>
        </authorList>
    </citation>
    <scope>NUCLEOTIDE SEQUENCE [LARGE SCALE GENOMIC DNA]</scope>
    <source>
        <strain evidence="11">HL-2020</strain>
        <tissue evidence="11">Leaf</tissue>
    </source>
</reference>
<feature type="transmembrane region" description="Helical" evidence="10">
    <location>
        <begin position="536"/>
        <end position="555"/>
    </location>
</feature>
<evidence type="ECO:0000256" key="8">
    <source>
        <dbReference type="ARBA" id="ARBA00023136"/>
    </source>
</evidence>
<dbReference type="GO" id="GO:0042765">
    <property type="term" value="C:GPI-anchor transamidase complex"/>
    <property type="evidence" value="ECO:0007669"/>
    <property type="project" value="InterPro"/>
</dbReference>
<sequence length="579" mass="64415">MDSIKEEAELLFDPKTMRKTRPGLKRLILITSVLFSFISGLPFLLKSIEIYRSPLPFREIHDLSERIELDSLYIPCRFQVVALGFDGNDGNESVVEKLGFKVLEKMRELNGNDLVCGGCGSNYTVSVTVENEGGNCVSYGDTGFWQCGAVDAFEFGKSDDDELDELLVKGLGGKVYSVVVVNRDEEVRVVVGKYRHAWVTGRVGEMNVVDNVASVFVKFFMKGGKEEGMAQGEFMPVGADGKVVLSFSLLNADPQDWIYDWDFRNIDEIFLAPVVESLGAVANISVESQVLHYTPKSSHSLWDEKLSSYIFSTNDLPFFVNSNEWHLDTSIAAGGRYVPSADECPLLLQLPNGETSMTNGFISPMWGGVIVWNPSSCSRNSSSRNPVRHTLSAQDLQKVFEVFMGQLRQLFGLNSDNHFAAQSEVSNFLASARGFTEWELDVLSRHHTCSNLISCVTTLGSLSKLVQSLPRMIIKDEIGKQVKVSLEAASLAQSNASLGIYDSSTVLSRKAKALAEDAFFHPSIMSISYYSFEHCFAIYTPFFLPVSLHILLAAVKELKRYKQERAKYAAWKAKEKLEA</sequence>
<keyword evidence="6" id="KW-0256">Endoplasmic reticulum</keyword>
<keyword evidence="4" id="KW-0337">GPI-anchor biosynthesis</keyword>
<name>A0A835LYD9_9MAGN</name>
<dbReference type="PANTHER" id="PTHR21072:SF13">
    <property type="entry name" value="GPI TRANSAMIDASE COMPONENT PIG-S"/>
    <property type="match status" value="1"/>
</dbReference>
<evidence type="ECO:0000256" key="10">
    <source>
        <dbReference type="SAM" id="Phobius"/>
    </source>
</evidence>
<comment type="pathway">
    <text evidence="2">Glycolipid biosynthesis; glycosylphosphatidylinositol-anchor biosynthesis.</text>
</comment>
<evidence type="ECO:0008006" key="13">
    <source>
        <dbReference type="Google" id="ProtNLM"/>
    </source>
</evidence>
<proteinExistence type="inferred from homology"/>
<evidence type="ECO:0000256" key="6">
    <source>
        <dbReference type="ARBA" id="ARBA00022824"/>
    </source>
</evidence>
<evidence type="ECO:0000256" key="2">
    <source>
        <dbReference type="ARBA" id="ARBA00004687"/>
    </source>
</evidence>
<keyword evidence="9" id="KW-0325">Glycoprotein</keyword>
<evidence type="ECO:0000256" key="1">
    <source>
        <dbReference type="ARBA" id="ARBA00004477"/>
    </source>
</evidence>
<gene>
    <name evidence="11" type="ORF">IFM89_038603</name>
</gene>
<evidence type="ECO:0000256" key="9">
    <source>
        <dbReference type="ARBA" id="ARBA00023180"/>
    </source>
</evidence>
<evidence type="ECO:0000256" key="4">
    <source>
        <dbReference type="ARBA" id="ARBA00022502"/>
    </source>
</evidence>